<dbReference type="Proteomes" id="UP000011547">
    <property type="component" value="Chromosome"/>
</dbReference>
<dbReference type="eggNOG" id="COG4255">
    <property type="taxonomic scope" value="Bacteria"/>
</dbReference>
<dbReference type="HOGENOM" id="CLU_893364_0_0_4"/>
<name>M1LRU2_9PROT</name>
<proteinExistence type="predicted"/>
<protein>
    <submittedName>
        <fullName evidence="1">Uncharacterized protein</fullName>
    </submittedName>
</protein>
<organism evidence="1 2">
    <name type="scientific">Candidatus Kinetoplastidibacterium desouzai TCC079E</name>
    <dbReference type="NCBI Taxonomy" id="1208919"/>
    <lineage>
        <taxon>Bacteria</taxon>
        <taxon>Pseudomonadati</taxon>
        <taxon>Pseudomonadota</taxon>
        <taxon>Betaproteobacteria</taxon>
        <taxon>Candidatus Kinetoplastidibacterium</taxon>
    </lineage>
</organism>
<gene>
    <name evidence="1" type="ORF">CDSE_0554</name>
</gene>
<evidence type="ECO:0000313" key="2">
    <source>
        <dbReference type="Proteomes" id="UP000011547"/>
    </source>
</evidence>
<evidence type="ECO:0000313" key="1">
    <source>
        <dbReference type="EMBL" id="AGF46861.1"/>
    </source>
</evidence>
<keyword evidence="2" id="KW-1185">Reference proteome</keyword>
<accession>M1LRU2</accession>
<dbReference type="PATRIC" id="fig|1208919.3.peg.299"/>
<dbReference type="EMBL" id="CP003803">
    <property type="protein sequence ID" value="AGF46861.1"/>
    <property type="molecule type" value="Genomic_DNA"/>
</dbReference>
<dbReference type="STRING" id="1208919.CDSE_0554"/>
<reference evidence="1 2" key="1">
    <citation type="journal article" date="2013" name="Genome Biol. Evol.">
        <title>Genome evolution and phylogenomic analysis of candidatus kinetoplastibacterium, the betaproteobacterial endosymbionts of strigomonas and angomonas.</title>
        <authorList>
            <person name="Alves J.M."/>
            <person name="Serrano M.G."/>
            <person name="Maia da Silva F."/>
            <person name="Voegtly L.J."/>
            <person name="Matveyev A.V."/>
            <person name="Teixeira M.M."/>
            <person name="Camargo E.P."/>
            <person name="Buck G.A."/>
        </authorList>
    </citation>
    <scope>NUCLEOTIDE SEQUENCE [LARGE SCALE GENOMIC DNA]</scope>
    <source>
        <strain evidence="1 2">TCC079E</strain>
    </source>
</reference>
<sequence>MFIVIPNFIPPKEFKINIHELIIKQTSYIHKWLQMAHVNFIDKKSLEYGCTPFEAWQIRNSGFLPQNNQLLSAALGPLCSNSKNKDSEPVWILELLNVEVNSTGLQLTNPENFYIEKEESLLLLNSIKPTINNYNLNIDFISPKKWRLFLPRNISFESYSPSIVFEKGLNNFLKYDLETRKIRNLFNEIGITLNNHNINTDRITKGLPPINFLWLYGGAKPWNINKIKPDILFMNLHESYNKNNYNMWIDNFKSLDNIFKELSNSDNLPKFNINLILLGNDCCLELVIKKNKNWLKYFNIFNKNKWTAYLN</sequence>
<dbReference type="KEGG" id="kde:CDSE_0554"/>
<dbReference type="AlphaFoldDB" id="M1LRU2"/>